<organism evidence="2 3">
    <name type="scientific">Knoellia flava</name>
    <dbReference type="NCBI Taxonomy" id="913969"/>
    <lineage>
        <taxon>Bacteria</taxon>
        <taxon>Bacillati</taxon>
        <taxon>Actinomycetota</taxon>
        <taxon>Actinomycetes</taxon>
        <taxon>Micrococcales</taxon>
        <taxon>Intrasporangiaceae</taxon>
        <taxon>Knoellia</taxon>
    </lineage>
</organism>
<protein>
    <recommendedName>
        <fullName evidence="1">N-acetyltransferase domain-containing protein</fullName>
    </recommendedName>
</protein>
<evidence type="ECO:0000259" key="1">
    <source>
        <dbReference type="PROSITE" id="PS51186"/>
    </source>
</evidence>
<dbReference type="Pfam" id="PF13527">
    <property type="entry name" value="Acetyltransf_9"/>
    <property type="match status" value="1"/>
</dbReference>
<dbReference type="PROSITE" id="PS51186">
    <property type="entry name" value="GNAT"/>
    <property type="match status" value="1"/>
</dbReference>
<proteinExistence type="predicted"/>
<dbReference type="GO" id="GO:0016747">
    <property type="term" value="F:acyltransferase activity, transferring groups other than amino-acyl groups"/>
    <property type="evidence" value="ECO:0007669"/>
    <property type="project" value="InterPro"/>
</dbReference>
<dbReference type="EMBL" id="BMEA01000001">
    <property type="protein sequence ID" value="GGB70001.1"/>
    <property type="molecule type" value="Genomic_DNA"/>
</dbReference>
<feature type="domain" description="N-acetyltransferase" evidence="1">
    <location>
        <begin position="9"/>
        <end position="166"/>
    </location>
</feature>
<dbReference type="AlphaFoldDB" id="A0A8H9KR36"/>
<reference evidence="2" key="1">
    <citation type="journal article" date="2014" name="Int. J. Syst. Evol. Microbiol.">
        <title>Complete genome sequence of Corynebacterium casei LMG S-19264T (=DSM 44701T), isolated from a smear-ripened cheese.</title>
        <authorList>
            <consortium name="US DOE Joint Genome Institute (JGI-PGF)"/>
            <person name="Walter F."/>
            <person name="Albersmeier A."/>
            <person name="Kalinowski J."/>
            <person name="Ruckert C."/>
        </authorList>
    </citation>
    <scope>NUCLEOTIDE SEQUENCE</scope>
    <source>
        <strain evidence="2">CGMCC 1.10749</strain>
    </source>
</reference>
<reference evidence="2" key="2">
    <citation type="submission" date="2020-09" db="EMBL/GenBank/DDBJ databases">
        <authorList>
            <person name="Sun Q."/>
            <person name="Zhou Y."/>
        </authorList>
    </citation>
    <scope>NUCLEOTIDE SEQUENCE</scope>
    <source>
        <strain evidence="2">CGMCC 1.10749</strain>
    </source>
</reference>
<sequence>MGSVTAQDLVVRRAEPDDDATVLSMLRASLGKVDDPHYESFLRWKHRDNAFGASPAWVALHDGVVVGYRTFLRWEFLRPDGKVLRAVRAVDTATDPDYRGLGIFRTLTLQGVAELTLAGDGIVFNTPNDRSRPGYLKMGWTLARRLPVGVLPRGPRALVSMATSKVPASLWSEPTDVGLDARDAFATPDLAEQLLRHDTTSGVRTRRTPDYLAWRTRFEPLHYRVALASEGDPSAGGVVFRLRRRGAAVEAAILEQLVPDVATGARLVRRVLANTGADYAIGLRTGRSAGLLPLPKQGPLLTTRPLAASPPSPGEWALTLGDVELF</sequence>
<comment type="caution">
    <text evidence="2">The sequence shown here is derived from an EMBL/GenBank/DDBJ whole genome shotgun (WGS) entry which is preliminary data.</text>
</comment>
<evidence type="ECO:0000313" key="3">
    <source>
        <dbReference type="Proteomes" id="UP000628079"/>
    </source>
</evidence>
<accession>A0A8H9KR36</accession>
<dbReference type="Gene3D" id="3.40.630.30">
    <property type="match status" value="1"/>
</dbReference>
<dbReference type="RefSeq" id="WP_035950099.1">
    <property type="nucleotide sequence ID" value="NZ_BMEA01000001.1"/>
</dbReference>
<dbReference type="InterPro" id="IPR000182">
    <property type="entry name" value="GNAT_dom"/>
</dbReference>
<dbReference type="Proteomes" id="UP000628079">
    <property type="component" value="Unassembled WGS sequence"/>
</dbReference>
<name>A0A8H9KR36_9MICO</name>
<dbReference type="SUPFAM" id="SSF55729">
    <property type="entry name" value="Acyl-CoA N-acyltransferases (Nat)"/>
    <property type="match status" value="1"/>
</dbReference>
<evidence type="ECO:0000313" key="2">
    <source>
        <dbReference type="EMBL" id="GGB70001.1"/>
    </source>
</evidence>
<gene>
    <name evidence="2" type="ORF">GCM10011314_06650</name>
</gene>
<dbReference type="InterPro" id="IPR016181">
    <property type="entry name" value="Acyl_CoA_acyltransferase"/>
</dbReference>